<dbReference type="Proteomes" id="UP001222325">
    <property type="component" value="Unassembled WGS sequence"/>
</dbReference>
<protein>
    <submittedName>
        <fullName evidence="1">Uncharacterized protein</fullName>
    </submittedName>
</protein>
<reference evidence="1" key="1">
    <citation type="submission" date="2023-03" db="EMBL/GenBank/DDBJ databases">
        <title>Massive genome expansion in bonnet fungi (Mycena s.s.) driven by repeated elements and novel gene families across ecological guilds.</title>
        <authorList>
            <consortium name="Lawrence Berkeley National Laboratory"/>
            <person name="Harder C.B."/>
            <person name="Miyauchi S."/>
            <person name="Viragh M."/>
            <person name="Kuo A."/>
            <person name="Thoen E."/>
            <person name="Andreopoulos B."/>
            <person name="Lu D."/>
            <person name="Skrede I."/>
            <person name="Drula E."/>
            <person name="Henrissat B."/>
            <person name="Morin E."/>
            <person name="Kohler A."/>
            <person name="Barry K."/>
            <person name="LaButti K."/>
            <person name="Morin E."/>
            <person name="Salamov A."/>
            <person name="Lipzen A."/>
            <person name="Mereny Z."/>
            <person name="Hegedus B."/>
            <person name="Baldrian P."/>
            <person name="Stursova M."/>
            <person name="Weitz H."/>
            <person name="Taylor A."/>
            <person name="Grigoriev I.V."/>
            <person name="Nagy L.G."/>
            <person name="Martin F."/>
            <person name="Kauserud H."/>
        </authorList>
    </citation>
    <scope>NUCLEOTIDE SEQUENCE</scope>
    <source>
        <strain evidence="1">CBHHK173m</strain>
    </source>
</reference>
<name>A0AAD6XNK6_9AGAR</name>
<accession>A0AAD6XNK6</accession>
<sequence>MLPEDIEREVTEVLLSEAKDMCRTMSLVASRFNAWTKPVMFGTIVLREHDNWTTHLSEVLLPNTRFIQRLAVMVEYNRSDGSHLPDADLAQIKRLLEASIQVKHLAVTWSIWARLPQECGNMHLESLYLEWDRDYCISPPTLRHLQHPDELKDLTVYAPPDLDNPMPKWRSWGYFYLPTTTRCTNLAYVTYAALTLPDRSLGALSAQPNMKGVMFVLVDTSEKYMTGDNRWKREEKVWPAFSAVYLRYPHQILGEWLARMEGRPSALVHPPPHYVEGVRDDKKIPVGEL</sequence>
<keyword evidence="2" id="KW-1185">Reference proteome</keyword>
<comment type="caution">
    <text evidence="1">The sequence shown here is derived from an EMBL/GenBank/DDBJ whole genome shotgun (WGS) entry which is preliminary data.</text>
</comment>
<dbReference type="AlphaFoldDB" id="A0AAD6XNK6"/>
<gene>
    <name evidence="1" type="ORF">B0H15DRAFT_571402</name>
</gene>
<organism evidence="1 2">
    <name type="scientific">Mycena belliarum</name>
    <dbReference type="NCBI Taxonomy" id="1033014"/>
    <lineage>
        <taxon>Eukaryota</taxon>
        <taxon>Fungi</taxon>
        <taxon>Dikarya</taxon>
        <taxon>Basidiomycota</taxon>
        <taxon>Agaricomycotina</taxon>
        <taxon>Agaricomycetes</taxon>
        <taxon>Agaricomycetidae</taxon>
        <taxon>Agaricales</taxon>
        <taxon>Marasmiineae</taxon>
        <taxon>Mycenaceae</taxon>
        <taxon>Mycena</taxon>
    </lineage>
</organism>
<dbReference type="EMBL" id="JARJCN010000076">
    <property type="protein sequence ID" value="KAJ7076996.1"/>
    <property type="molecule type" value="Genomic_DNA"/>
</dbReference>
<evidence type="ECO:0000313" key="2">
    <source>
        <dbReference type="Proteomes" id="UP001222325"/>
    </source>
</evidence>
<evidence type="ECO:0000313" key="1">
    <source>
        <dbReference type="EMBL" id="KAJ7076996.1"/>
    </source>
</evidence>
<proteinExistence type="predicted"/>